<gene>
    <name evidence="4" type="ORF">A0U89_01240</name>
</gene>
<dbReference type="PANTHER" id="PTHR33154">
    <property type="entry name" value="TRANSCRIPTIONAL REGULATOR, ARSR FAMILY"/>
    <property type="match status" value="1"/>
</dbReference>
<dbReference type="GO" id="GO:0003677">
    <property type="term" value="F:DNA binding"/>
    <property type="evidence" value="ECO:0007669"/>
    <property type="project" value="UniProtKB-KW"/>
</dbReference>
<dbReference type="eggNOG" id="COG0640">
    <property type="taxonomic scope" value="Bacteria"/>
</dbReference>
<dbReference type="InterPro" id="IPR036388">
    <property type="entry name" value="WH-like_DNA-bd_sf"/>
</dbReference>
<dbReference type="AlphaFoldDB" id="A0A1D8UQQ2"/>
<keyword evidence="1" id="KW-0805">Transcription regulation</keyword>
<dbReference type="EMBL" id="CP014674">
    <property type="protein sequence ID" value="AOX15982.1"/>
    <property type="molecule type" value="Genomic_DNA"/>
</dbReference>
<name>A0A1D8UQQ2_9PROT</name>
<dbReference type="NCBIfam" id="NF033788">
    <property type="entry name" value="HTH_metalloreg"/>
    <property type="match status" value="1"/>
</dbReference>
<dbReference type="Proteomes" id="UP000179145">
    <property type="component" value="Chromosome"/>
</dbReference>
<evidence type="ECO:0000256" key="3">
    <source>
        <dbReference type="ARBA" id="ARBA00023163"/>
    </source>
</evidence>
<sequence>MSGLSLEQAKNLADKLRLYSQPQRLMILAFLHQGPATVGEVENHTGIGQPALSQQLGELRRAGILKTWREARAVFYDLADEEEKQCVAWLLYRLPSPTPAPSSSSVHTPKLTQGGAWFAKIIVP</sequence>
<reference evidence="4 5" key="1">
    <citation type="journal article" date="2016" name="Microb. Cell Fact.">
        <title>Dissection of exopolysaccharide biosynthesis in Kozakia baliensis.</title>
        <authorList>
            <person name="Brandt J.U."/>
            <person name="Jakob F."/>
            <person name="Behr J."/>
            <person name="Geissler A.J."/>
            <person name="Vogel R.F."/>
        </authorList>
    </citation>
    <scope>NUCLEOTIDE SEQUENCE [LARGE SCALE GENOMIC DNA]</scope>
    <source>
        <strain evidence="4 5">DSM 14400</strain>
    </source>
</reference>
<dbReference type="RefSeq" id="WP_070401820.1">
    <property type="nucleotide sequence ID" value="NZ_BJVW01000004.1"/>
</dbReference>
<dbReference type="SMART" id="SM00418">
    <property type="entry name" value="HTH_ARSR"/>
    <property type="match status" value="1"/>
</dbReference>
<dbReference type="PANTHER" id="PTHR33154:SF28">
    <property type="entry name" value="HTH-TYPE TRANSCRIPTIONAL REGULATOR YGAV-RELATED"/>
    <property type="match status" value="1"/>
</dbReference>
<dbReference type="Pfam" id="PF01022">
    <property type="entry name" value="HTH_5"/>
    <property type="match status" value="1"/>
</dbReference>
<dbReference type="Gene3D" id="1.10.10.10">
    <property type="entry name" value="Winged helix-like DNA-binding domain superfamily/Winged helix DNA-binding domain"/>
    <property type="match status" value="1"/>
</dbReference>
<organism evidence="4 5">
    <name type="scientific">Kozakia baliensis</name>
    <dbReference type="NCBI Taxonomy" id="153496"/>
    <lineage>
        <taxon>Bacteria</taxon>
        <taxon>Pseudomonadati</taxon>
        <taxon>Pseudomonadota</taxon>
        <taxon>Alphaproteobacteria</taxon>
        <taxon>Acetobacterales</taxon>
        <taxon>Acetobacteraceae</taxon>
        <taxon>Kozakia</taxon>
    </lineage>
</organism>
<evidence type="ECO:0000256" key="2">
    <source>
        <dbReference type="ARBA" id="ARBA00023125"/>
    </source>
</evidence>
<accession>A0A1D8UQQ2</accession>
<keyword evidence="2" id="KW-0238">DNA-binding</keyword>
<keyword evidence="3" id="KW-0804">Transcription</keyword>
<dbReference type="InterPro" id="IPR051081">
    <property type="entry name" value="HTH_MetalResp_TranReg"/>
</dbReference>
<dbReference type="InterPro" id="IPR036390">
    <property type="entry name" value="WH_DNA-bd_sf"/>
</dbReference>
<evidence type="ECO:0000313" key="5">
    <source>
        <dbReference type="Proteomes" id="UP000179145"/>
    </source>
</evidence>
<dbReference type="KEGG" id="kba:A0U89_01240"/>
<dbReference type="GO" id="GO:0003700">
    <property type="term" value="F:DNA-binding transcription factor activity"/>
    <property type="evidence" value="ECO:0007669"/>
    <property type="project" value="InterPro"/>
</dbReference>
<dbReference type="STRING" id="153496.A0U89_01240"/>
<dbReference type="SUPFAM" id="SSF46785">
    <property type="entry name" value="Winged helix' DNA-binding domain"/>
    <property type="match status" value="1"/>
</dbReference>
<evidence type="ECO:0000256" key="1">
    <source>
        <dbReference type="ARBA" id="ARBA00023015"/>
    </source>
</evidence>
<protein>
    <submittedName>
        <fullName evidence="4">Uncharacterized protein</fullName>
    </submittedName>
</protein>
<dbReference type="PROSITE" id="PS50987">
    <property type="entry name" value="HTH_ARSR_2"/>
    <property type="match status" value="1"/>
</dbReference>
<evidence type="ECO:0000313" key="4">
    <source>
        <dbReference type="EMBL" id="AOX15982.1"/>
    </source>
</evidence>
<dbReference type="CDD" id="cd00090">
    <property type="entry name" value="HTH_ARSR"/>
    <property type="match status" value="1"/>
</dbReference>
<dbReference type="PRINTS" id="PR00778">
    <property type="entry name" value="HTHARSR"/>
</dbReference>
<keyword evidence="5" id="KW-1185">Reference proteome</keyword>
<dbReference type="OrthoDB" id="194599at2"/>
<dbReference type="InterPro" id="IPR011991">
    <property type="entry name" value="ArsR-like_HTH"/>
</dbReference>
<dbReference type="InterPro" id="IPR001845">
    <property type="entry name" value="HTH_ArsR_DNA-bd_dom"/>
</dbReference>
<proteinExistence type="predicted"/>